<dbReference type="GO" id="GO:0005737">
    <property type="term" value="C:cytoplasm"/>
    <property type="evidence" value="ECO:0007669"/>
    <property type="project" value="TreeGrafter"/>
</dbReference>
<dbReference type="SFLD" id="SFLDG01152">
    <property type="entry name" value="Main.3:_Omega-_and_Tau-like"/>
    <property type="match status" value="1"/>
</dbReference>
<keyword evidence="8" id="KW-1185">Reference proteome</keyword>
<dbReference type="FunFam" id="1.20.1050.10:FF:000012">
    <property type="entry name" value="Tau class glutathione S-transferase"/>
    <property type="match status" value="1"/>
</dbReference>
<dbReference type="EMBL" id="JARAOO010000002">
    <property type="protein sequence ID" value="KAJ7979738.1"/>
    <property type="molecule type" value="Genomic_DNA"/>
</dbReference>
<organism evidence="7 8">
    <name type="scientific">Quillaja saponaria</name>
    <name type="common">Soap bark tree</name>
    <dbReference type="NCBI Taxonomy" id="32244"/>
    <lineage>
        <taxon>Eukaryota</taxon>
        <taxon>Viridiplantae</taxon>
        <taxon>Streptophyta</taxon>
        <taxon>Embryophyta</taxon>
        <taxon>Tracheophyta</taxon>
        <taxon>Spermatophyta</taxon>
        <taxon>Magnoliopsida</taxon>
        <taxon>eudicotyledons</taxon>
        <taxon>Gunneridae</taxon>
        <taxon>Pentapetalae</taxon>
        <taxon>rosids</taxon>
        <taxon>fabids</taxon>
        <taxon>Fabales</taxon>
        <taxon>Quillajaceae</taxon>
        <taxon>Quillaja</taxon>
    </lineage>
</organism>
<dbReference type="CDD" id="cd03058">
    <property type="entry name" value="GST_N_Tau"/>
    <property type="match status" value="1"/>
</dbReference>
<dbReference type="PROSITE" id="PS50405">
    <property type="entry name" value="GST_CTER"/>
    <property type="match status" value="1"/>
</dbReference>
<feature type="domain" description="GST C-terminal" evidence="6">
    <location>
        <begin position="86"/>
        <end position="218"/>
    </location>
</feature>
<dbReference type="GO" id="GO:0006749">
    <property type="term" value="P:glutathione metabolic process"/>
    <property type="evidence" value="ECO:0007669"/>
    <property type="project" value="InterPro"/>
</dbReference>
<comment type="caution">
    <text evidence="7">The sequence shown here is derived from an EMBL/GenBank/DDBJ whole genome shotgun (WGS) entry which is preliminary data.</text>
</comment>
<dbReference type="Gene3D" id="1.20.1050.10">
    <property type="match status" value="1"/>
</dbReference>
<dbReference type="InterPro" id="IPR010987">
    <property type="entry name" value="Glutathione-S-Trfase_C-like"/>
</dbReference>
<dbReference type="KEGG" id="qsa:O6P43_003102"/>
<dbReference type="InterPro" id="IPR036249">
    <property type="entry name" value="Thioredoxin-like_sf"/>
</dbReference>
<dbReference type="EC" id="2.5.1.18" evidence="1"/>
<dbReference type="CDD" id="cd03185">
    <property type="entry name" value="GST_C_Tau"/>
    <property type="match status" value="1"/>
</dbReference>
<dbReference type="InterPro" id="IPR045073">
    <property type="entry name" value="Omega/Tau-like"/>
</dbReference>
<evidence type="ECO:0000313" key="8">
    <source>
        <dbReference type="Proteomes" id="UP001163823"/>
    </source>
</evidence>
<proteinExistence type="inferred from homology"/>
<dbReference type="FunFam" id="3.40.30.10:FF:000044">
    <property type="entry name" value="Glutathione S-transferase GSTU6"/>
    <property type="match status" value="1"/>
</dbReference>
<dbReference type="Pfam" id="PF00043">
    <property type="entry name" value="GST_C"/>
    <property type="match status" value="1"/>
</dbReference>
<evidence type="ECO:0000256" key="3">
    <source>
        <dbReference type="ARBA" id="ARBA00025743"/>
    </source>
</evidence>
<comment type="catalytic activity">
    <reaction evidence="4">
        <text>RX + glutathione = an S-substituted glutathione + a halide anion + H(+)</text>
        <dbReference type="Rhea" id="RHEA:16437"/>
        <dbReference type="ChEBI" id="CHEBI:15378"/>
        <dbReference type="ChEBI" id="CHEBI:16042"/>
        <dbReference type="ChEBI" id="CHEBI:17792"/>
        <dbReference type="ChEBI" id="CHEBI:57925"/>
        <dbReference type="ChEBI" id="CHEBI:90779"/>
        <dbReference type="EC" id="2.5.1.18"/>
    </reaction>
</comment>
<dbReference type="SFLD" id="SFLDG00358">
    <property type="entry name" value="Main_(cytGST)"/>
    <property type="match status" value="1"/>
</dbReference>
<name>A0AAD7QE02_QUISA</name>
<accession>A0AAD7QE02</accession>
<evidence type="ECO:0000256" key="1">
    <source>
        <dbReference type="ARBA" id="ARBA00012452"/>
    </source>
</evidence>
<evidence type="ECO:0000259" key="5">
    <source>
        <dbReference type="PROSITE" id="PS50404"/>
    </source>
</evidence>
<dbReference type="SUPFAM" id="SSF47616">
    <property type="entry name" value="GST C-terminal domain-like"/>
    <property type="match status" value="1"/>
</dbReference>
<dbReference type="AlphaFoldDB" id="A0AAD7QE02"/>
<dbReference type="InterPro" id="IPR004045">
    <property type="entry name" value="Glutathione_S-Trfase_N"/>
</dbReference>
<dbReference type="Gene3D" id="3.40.30.10">
    <property type="entry name" value="Glutaredoxin"/>
    <property type="match status" value="1"/>
</dbReference>
<evidence type="ECO:0000256" key="2">
    <source>
        <dbReference type="ARBA" id="ARBA00022679"/>
    </source>
</evidence>
<sequence>MDEVKLHGAWPSPFNSRVIWTLKLKGIPFEYFEEDLSNKSPQLLQYNPVLKKIPVLVHGGKPICESMNIVQYIDEVWPQNSLLPADPYERSVARFWVNFAEVKGVSIWKVFRTNGEEQKKAVEESLEMLRIFEEQCLGEKKFFGGDHINIVDIAFGAIIYWFGVIVEISGFKLFGLDEKLPLLHAWIKNFEELPIIKENLPDRDKLVVFFKTRREATFRSSS</sequence>
<dbReference type="InterPro" id="IPR045074">
    <property type="entry name" value="GST_C_Tau"/>
</dbReference>
<evidence type="ECO:0000313" key="7">
    <source>
        <dbReference type="EMBL" id="KAJ7979738.1"/>
    </source>
</evidence>
<feature type="domain" description="GST N-terminal" evidence="5">
    <location>
        <begin position="2"/>
        <end position="81"/>
    </location>
</feature>
<dbReference type="InterPro" id="IPR036282">
    <property type="entry name" value="Glutathione-S-Trfase_C_sf"/>
</dbReference>
<dbReference type="PROSITE" id="PS50404">
    <property type="entry name" value="GST_NTER"/>
    <property type="match status" value="1"/>
</dbReference>
<keyword evidence="2" id="KW-0808">Transferase</keyword>
<gene>
    <name evidence="7" type="ORF">O6P43_003102</name>
</gene>
<evidence type="ECO:0000256" key="4">
    <source>
        <dbReference type="ARBA" id="ARBA00047960"/>
    </source>
</evidence>
<evidence type="ECO:0000259" key="6">
    <source>
        <dbReference type="PROSITE" id="PS50405"/>
    </source>
</evidence>
<reference evidence="7" key="1">
    <citation type="journal article" date="2023" name="Science">
        <title>Elucidation of the pathway for biosynthesis of saponin adjuvants from the soapbark tree.</title>
        <authorList>
            <person name="Reed J."/>
            <person name="Orme A."/>
            <person name="El-Demerdash A."/>
            <person name="Owen C."/>
            <person name="Martin L.B.B."/>
            <person name="Misra R.C."/>
            <person name="Kikuchi S."/>
            <person name="Rejzek M."/>
            <person name="Martin A.C."/>
            <person name="Harkess A."/>
            <person name="Leebens-Mack J."/>
            <person name="Louveau T."/>
            <person name="Stephenson M.J."/>
            <person name="Osbourn A."/>
        </authorList>
    </citation>
    <scope>NUCLEOTIDE SEQUENCE</scope>
    <source>
        <strain evidence="7">S10</strain>
    </source>
</reference>
<comment type="similarity">
    <text evidence="3">Belongs to the GST superfamily. Tau family.</text>
</comment>
<dbReference type="GO" id="GO:0004364">
    <property type="term" value="F:glutathione transferase activity"/>
    <property type="evidence" value="ECO:0007669"/>
    <property type="project" value="UniProtKB-EC"/>
</dbReference>
<dbReference type="Proteomes" id="UP001163823">
    <property type="component" value="Chromosome 2"/>
</dbReference>
<dbReference type="Pfam" id="PF02798">
    <property type="entry name" value="GST_N"/>
    <property type="match status" value="1"/>
</dbReference>
<dbReference type="SFLD" id="SFLDS00019">
    <property type="entry name" value="Glutathione_Transferase_(cytos"/>
    <property type="match status" value="1"/>
</dbReference>
<dbReference type="PANTHER" id="PTHR11260:SF679">
    <property type="entry name" value="GLUTATHIONE TRANSFERASE"/>
    <property type="match status" value="1"/>
</dbReference>
<dbReference type="InterPro" id="IPR004046">
    <property type="entry name" value="GST_C"/>
</dbReference>
<dbReference type="InterPro" id="IPR040079">
    <property type="entry name" value="Glutathione_S-Trfase"/>
</dbReference>
<protein>
    <recommendedName>
        <fullName evidence="1">glutathione transferase</fullName>
        <ecNumber evidence="1">2.5.1.18</ecNumber>
    </recommendedName>
</protein>
<dbReference type="PANTHER" id="PTHR11260">
    <property type="entry name" value="GLUTATHIONE S-TRANSFERASE, GST, SUPERFAMILY, GST DOMAIN CONTAINING"/>
    <property type="match status" value="1"/>
</dbReference>
<dbReference type="SUPFAM" id="SSF52833">
    <property type="entry name" value="Thioredoxin-like"/>
    <property type="match status" value="1"/>
</dbReference>